<protein>
    <submittedName>
        <fullName evidence="11">Major inositol transporter-like SP family MFS transporter</fullName>
    </submittedName>
</protein>
<dbReference type="InterPro" id="IPR036259">
    <property type="entry name" value="MFS_trans_sf"/>
</dbReference>
<proteinExistence type="inferred from homology"/>
<evidence type="ECO:0000256" key="7">
    <source>
        <dbReference type="RuleBase" id="RU003346"/>
    </source>
</evidence>
<dbReference type="PRINTS" id="PR00171">
    <property type="entry name" value="SUGRTRNSPORT"/>
</dbReference>
<dbReference type="NCBIfam" id="TIGR00879">
    <property type="entry name" value="SP"/>
    <property type="match status" value="1"/>
</dbReference>
<feature type="transmembrane region" description="Helical" evidence="9">
    <location>
        <begin position="293"/>
        <end position="313"/>
    </location>
</feature>
<keyword evidence="5 9" id="KW-1133">Transmembrane helix</keyword>
<feature type="transmembrane region" description="Helical" evidence="9">
    <location>
        <begin position="392"/>
        <end position="418"/>
    </location>
</feature>
<comment type="caution">
    <text evidence="11">The sequence shown here is derived from an EMBL/GenBank/DDBJ whole genome shotgun (WGS) entry which is preliminary data.</text>
</comment>
<name>A0ABS4KNA0_9CLOT</name>
<feature type="transmembrane region" description="Helical" evidence="9">
    <location>
        <begin position="12"/>
        <end position="29"/>
    </location>
</feature>
<dbReference type="PANTHER" id="PTHR48020:SF12">
    <property type="entry name" value="PROTON MYO-INOSITOL COTRANSPORTER"/>
    <property type="match status" value="1"/>
</dbReference>
<feature type="transmembrane region" description="Helical" evidence="9">
    <location>
        <begin position="257"/>
        <end position="281"/>
    </location>
</feature>
<dbReference type="PROSITE" id="PS50850">
    <property type="entry name" value="MFS"/>
    <property type="match status" value="1"/>
</dbReference>
<evidence type="ECO:0000256" key="3">
    <source>
        <dbReference type="ARBA" id="ARBA00022448"/>
    </source>
</evidence>
<keyword evidence="4 9" id="KW-0812">Transmembrane</keyword>
<feature type="transmembrane region" description="Helical" evidence="9">
    <location>
        <begin position="352"/>
        <end position="380"/>
    </location>
</feature>
<evidence type="ECO:0000256" key="1">
    <source>
        <dbReference type="ARBA" id="ARBA00004651"/>
    </source>
</evidence>
<dbReference type="InterPro" id="IPR005828">
    <property type="entry name" value="MFS_sugar_transport-like"/>
</dbReference>
<comment type="similarity">
    <text evidence="2 7">Belongs to the major facilitator superfamily. Sugar transporter (TC 2.A.1.1) family.</text>
</comment>
<dbReference type="InterPro" id="IPR003663">
    <property type="entry name" value="Sugar/inositol_transpt"/>
</dbReference>
<evidence type="ECO:0000313" key="11">
    <source>
        <dbReference type="EMBL" id="MBP2031518.1"/>
    </source>
</evidence>
<feature type="transmembrane region" description="Helical" evidence="9">
    <location>
        <begin position="325"/>
        <end position="346"/>
    </location>
</feature>
<dbReference type="RefSeq" id="WP_209700474.1">
    <property type="nucleotide sequence ID" value="NZ_JAGGLM010000001.1"/>
</dbReference>
<gene>
    <name evidence="11" type="ORF">J2Z42_000183</name>
</gene>
<feature type="transmembrane region" description="Helical" evidence="9">
    <location>
        <begin position="84"/>
        <end position="101"/>
    </location>
</feature>
<dbReference type="InterPro" id="IPR020846">
    <property type="entry name" value="MFS_dom"/>
</dbReference>
<feature type="transmembrane region" description="Helical" evidence="9">
    <location>
        <begin position="148"/>
        <end position="167"/>
    </location>
</feature>
<organism evidence="11 12">
    <name type="scientific">Clostridium algifaecis</name>
    <dbReference type="NCBI Taxonomy" id="1472040"/>
    <lineage>
        <taxon>Bacteria</taxon>
        <taxon>Bacillati</taxon>
        <taxon>Bacillota</taxon>
        <taxon>Clostridia</taxon>
        <taxon>Eubacteriales</taxon>
        <taxon>Clostridiaceae</taxon>
        <taxon>Clostridium</taxon>
    </lineage>
</organism>
<sequence length="468" mass="51188">MEQSVDREKKKFLKKISILATFGSLLFGYDSGVINGSLTFMSRKDQLNLTPLSEGLVTSSLLLGAAFGAVLWGRFADKYGRKKILKILAAIFFFSTIGCSVSPNSTVIIICRFIVGLGVGGVSVVVPTLLAEMAPTKIRGSLVSQDQLMIVTGQLLAYVFNSILGNISSNPGIWRYMIALASIPAVVLWIGMFVVPETPRWLAANGKVAQALEVLRQTRDDAEAEADLKAIEKNIEDEKHLDKATFKDLGTPWIRHLVFVGIILSVIQQIAGINVIMYYGTTVLEHSGFGVKTALIANVANGCMSVIASWFYMHYLANRCRRRPLLIFGYVGSTVTLLVMGIVSRVLVGSAILPYVVVVLTMIYLAIFQSTLGPLTWLLLSEIFPLRVRGMGYGIATFFNWISDFGVGLGFPLAIASIGLSNTFFVFVGFGIICIVCSSAFVPETFGKSLEQLEEQFRNRENSKVTID</sequence>
<evidence type="ECO:0000256" key="5">
    <source>
        <dbReference type="ARBA" id="ARBA00022989"/>
    </source>
</evidence>
<dbReference type="InterPro" id="IPR050814">
    <property type="entry name" value="Myo-inositol_Transporter"/>
</dbReference>
<feature type="coiled-coil region" evidence="8">
    <location>
        <begin position="205"/>
        <end position="241"/>
    </location>
</feature>
<reference evidence="11 12" key="1">
    <citation type="submission" date="2021-03" db="EMBL/GenBank/DDBJ databases">
        <title>Genomic Encyclopedia of Type Strains, Phase IV (KMG-IV): sequencing the most valuable type-strain genomes for metagenomic binning, comparative biology and taxonomic classification.</title>
        <authorList>
            <person name="Goeker M."/>
        </authorList>
    </citation>
    <scope>NUCLEOTIDE SEQUENCE [LARGE SCALE GENOMIC DNA]</scope>
    <source>
        <strain evidence="11 12">DSM 28783</strain>
    </source>
</reference>
<feature type="transmembrane region" description="Helical" evidence="9">
    <location>
        <begin position="49"/>
        <end position="72"/>
    </location>
</feature>
<evidence type="ECO:0000259" key="10">
    <source>
        <dbReference type="PROSITE" id="PS50850"/>
    </source>
</evidence>
<evidence type="ECO:0000256" key="9">
    <source>
        <dbReference type="SAM" id="Phobius"/>
    </source>
</evidence>
<feature type="transmembrane region" description="Helical" evidence="9">
    <location>
        <begin position="173"/>
        <end position="195"/>
    </location>
</feature>
<dbReference type="SUPFAM" id="SSF103473">
    <property type="entry name" value="MFS general substrate transporter"/>
    <property type="match status" value="1"/>
</dbReference>
<feature type="domain" description="Major facilitator superfamily (MFS) profile" evidence="10">
    <location>
        <begin position="16"/>
        <end position="446"/>
    </location>
</feature>
<keyword evidence="3 7" id="KW-0813">Transport</keyword>
<evidence type="ECO:0000256" key="6">
    <source>
        <dbReference type="ARBA" id="ARBA00023136"/>
    </source>
</evidence>
<dbReference type="PROSITE" id="PS00217">
    <property type="entry name" value="SUGAR_TRANSPORT_2"/>
    <property type="match status" value="1"/>
</dbReference>
<comment type="subcellular location">
    <subcellularLocation>
        <location evidence="1">Cell membrane</location>
        <topology evidence="1">Multi-pass membrane protein</topology>
    </subcellularLocation>
</comment>
<dbReference type="PANTHER" id="PTHR48020">
    <property type="entry name" value="PROTON MYO-INOSITOL COTRANSPORTER"/>
    <property type="match status" value="1"/>
</dbReference>
<dbReference type="Pfam" id="PF00083">
    <property type="entry name" value="Sugar_tr"/>
    <property type="match status" value="1"/>
</dbReference>
<keyword evidence="8" id="KW-0175">Coiled coil</keyword>
<keyword evidence="6 9" id="KW-0472">Membrane</keyword>
<feature type="transmembrane region" description="Helical" evidence="9">
    <location>
        <begin position="424"/>
        <end position="442"/>
    </location>
</feature>
<dbReference type="InterPro" id="IPR005829">
    <property type="entry name" value="Sugar_transporter_CS"/>
</dbReference>
<dbReference type="EMBL" id="JAGGLM010000001">
    <property type="protein sequence ID" value="MBP2031518.1"/>
    <property type="molecule type" value="Genomic_DNA"/>
</dbReference>
<accession>A0ABS4KNA0</accession>
<dbReference type="Gene3D" id="1.20.1250.20">
    <property type="entry name" value="MFS general substrate transporter like domains"/>
    <property type="match status" value="1"/>
</dbReference>
<evidence type="ECO:0000256" key="2">
    <source>
        <dbReference type="ARBA" id="ARBA00010992"/>
    </source>
</evidence>
<dbReference type="Proteomes" id="UP001519307">
    <property type="component" value="Unassembled WGS sequence"/>
</dbReference>
<feature type="transmembrane region" description="Helical" evidence="9">
    <location>
        <begin position="107"/>
        <end position="127"/>
    </location>
</feature>
<keyword evidence="12" id="KW-1185">Reference proteome</keyword>
<evidence type="ECO:0000256" key="8">
    <source>
        <dbReference type="SAM" id="Coils"/>
    </source>
</evidence>
<evidence type="ECO:0000313" key="12">
    <source>
        <dbReference type="Proteomes" id="UP001519307"/>
    </source>
</evidence>
<evidence type="ECO:0000256" key="4">
    <source>
        <dbReference type="ARBA" id="ARBA00022692"/>
    </source>
</evidence>